<protein>
    <submittedName>
        <fullName evidence="1">Uncharacterized protein</fullName>
    </submittedName>
</protein>
<dbReference type="AlphaFoldDB" id="A0A660DZZ8"/>
<evidence type="ECO:0000313" key="1">
    <source>
        <dbReference type="EMBL" id="VDG28799.1"/>
    </source>
</evidence>
<accession>A0A660DZZ8</accession>
<organism evidence="1 2">
    <name type="scientific">Lactiplantibacillus mudanjiangensis</name>
    <dbReference type="NCBI Taxonomy" id="1296538"/>
    <lineage>
        <taxon>Bacteria</taxon>
        <taxon>Bacillati</taxon>
        <taxon>Bacillota</taxon>
        <taxon>Bacilli</taxon>
        <taxon>Lactobacillales</taxon>
        <taxon>Lactobacillaceae</taxon>
        <taxon>Lactiplantibacillus</taxon>
    </lineage>
</organism>
<dbReference type="EMBL" id="UYIG01000124">
    <property type="protein sequence ID" value="VDG28799.1"/>
    <property type="molecule type" value="Genomic_DNA"/>
</dbReference>
<dbReference type="Proteomes" id="UP000289996">
    <property type="component" value="Unassembled WGS sequence"/>
</dbReference>
<name>A0A660DZZ8_9LACO</name>
<gene>
    <name evidence="1" type="ORF">MUDAN_MDHGFNIF_03196</name>
</gene>
<proteinExistence type="predicted"/>
<dbReference type="RefSeq" id="WP_130844715.1">
    <property type="nucleotide sequence ID" value="NZ_BJDY01000003.1"/>
</dbReference>
<evidence type="ECO:0000313" key="2">
    <source>
        <dbReference type="Proteomes" id="UP000289996"/>
    </source>
</evidence>
<reference evidence="1 2" key="1">
    <citation type="submission" date="2018-11" db="EMBL/GenBank/DDBJ databases">
        <authorList>
            <person name="Wuyts S."/>
        </authorList>
    </citation>
    <scope>NUCLEOTIDE SEQUENCE [LARGE SCALE GENOMIC DNA]</scope>
    <source>
        <strain evidence="1">Lactobacillus mudanjiangensis AMBF249</strain>
    </source>
</reference>
<dbReference type="OrthoDB" id="2304331at2"/>
<keyword evidence="2" id="KW-1185">Reference proteome</keyword>
<sequence length="106" mass="11967">MLNVFDIIKLTQIDHKEVDSNQVVVTDGNGKPNAVLTELLNDVVGNMRIFINMDQIYSVDELTEALATHTPLPTDVLDEYEKVLREPIYNINFVPKRGQVELVVGE</sequence>